<dbReference type="EC" id="1.1.1.169" evidence="4"/>
<reference evidence="7 8" key="1">
    <citation type="submission" date="2019-06" db="EMBL/GenBank/DDBJ databases">
        <title>Sequencing the genomes of 1000 actinobacteria strains.</title>
        <authorList>
            <person name="Klenk H.-P."/>
        </authorList>
    </citation>
    <scope>NUCLEOTIDE SEQUENCE [LARGE SCALE GENOMIC DNA]</scope>
    <source>
        <strain evidence="7 8">DSM 10596</strain>
    </source>
</reference>
<keyword evidence="2 4" id="KW-0521">NADP</keyword>
<evidence type="ECO:0000313" key="7">
    <source>
        <dbReference type="EMBL" id="TQK76456.1"/>
    </source>
</evidence>
<keyword evidence="4" id="KW-0566">Pantothenate biosynthesis</keyword>
<dbReference type="EMBL" id="VFNV01000001">
    <property type="protein sequence ID" value="TQK76456.1"/>
    <property type="molecule type" value="Genomic_DNA"/>
</dbReference>
<dbReference type="GO" id="GO:0008677">
    <property type="term" value="F:2-dehydropantoate 2-reductase activity"/>
    <property type="evidence" value="ECO:0007669"/>
    <property type="project" value="UniProtKB-EC"/>
</dbReference>
<dbReference type="OrthoDB" id="9793586at2"/>
<proteinExistence type="inferred from homology"/>
<dbReference type="InterPro" id="IPR008927">
    <property type="entry name" value="6-PGluconate_DH-like_C_sf"/>
</dbReference>
<comment type="pathway">
    <text evidence="4">Cofactor biosynthesis; (R)-pantothenate biosynthesis; (R)-pantoate from 3-methyl-2-oxobutanoate: step 2/2.</text>
</comment>
<dbReference type="Pfam" id="PF08546">
    <property type="entry name" value="ApbA_C"/>
    <property type="match status" value="1"/>
</dbReference>
<dbReference type="Gene3D" id="1.10.1040.10">
    <property type="entry name" value="N-(1-d-carboxylethyl)-l-norvaline Dehydrogenase, domain 2"/>
    <property type="match status" value="1"/>
</dbReference>
<dbReference type="SUPFAM" id="SSF48179">
    <property type="entry name" value="6-phosphogluconate dehydrogenase C-terminal domain-like"/>
    <property type="match status" value="1"/>
</dbReference>
<dbReference type="SUPFAM" id="SSF51735">
    <property type="entry name" value="NAD(P)-binding Rossmann-fold domains"/>
    <property type="match status" value="1"/>
</dbReference>
<organism evidence="7 8">
    <name type="scientific">Rarobacter incanus</name>
    <dbReference type="NCBI Taxonomy" id="153494"/>
    <lineage>
        <taxon>Bacteria</taxon>
        <taxon>Bacillati</taxon>
        <taxon>Actinomycetota</taxon>
        <taxon>Actinomycetes</taxon>
        <taxon>Micrococcales</taxon>
        <taxon>Rarobacteraceae</taxon>
        <taxon>Rarobacter</taxon>
    </lineage>
</organism>
<dbReference type="InterPro" id="IPR013752">
    <property type="entry name" value="KPA_reductase"/>
</dbReference>
<evidence type="ECO:0000256" key="3">
    <source>
        <dbReference type="ARBA" id="ARBA00023002"/>
    </source>
</evidence>
<accession>A0A542SPA8</accession>
<evidence type="ECO:0000256" key="4">
    <source>
        <dbReference type="RuleBase" id="RU362068"/>
    </source>
</evidence>
<keyword evidence="3 4" id="KW-0560">Oxidoreductase</keyword>
<dbReference type="PANTHER" id="PTHR21708:SF26">
    <property type="entry name" value="2-DEHYDROPANTOATE 2-REDUCTASE"/>
    <property type="match status" value="1"/>
</dbReference>
<feature type="domain" description="Ketopantoate reductase N-terminal" evidence="5">
    <location>
        <begin position="3"/>
        <end position="150"/>
    </location>
</feature>
<dbReference type="GO" id="GO:0005737">
    <property type="term" value="C:cytoplasm"/>
    <property type="evidence" value="ECO:0007669"/>
    <property type="project" value="TreeGrafter"/>
</dbReference>
<dbReference type="Pfam" id="PF02558">
    <property type="entry name" value="ApbA"/>
    <property type="match status" value="1"/>
</dbReference>
<comment type="similarity">
    <text evidence="1 4">Belongs to the ketopantoate reductase family.</text>
</comment>
<evidence type="ECO:0000256" key="1">
    <source>
        <dbReference type="ARBA" id="ARBA00007870"/>
    </source>
</evidence>
<comment type="caution">
    <text evidence="7">The sequence shown here is derived from an EMBL/GenBank/DDBJ whole genome shotgun (WGS) entry which is preliminary data.</text>
</comment>
<dbReference type="AlphaFoldDB" id="A0A542SPA8"/>
<dbReference type="UniPathway" id="UPA00028">
    <property type="reaction ID" value="UER00004"/>
</dbReference>
<dbReference type="Gene3D" id="3.40.50.720">
    <property type="entry name" value="NAD(P)-binding Rossmann-like Domain"/>
    <property type="match status" value="1"/>
</dbReference>
<dbReference type="InterPro" id="IPR003710">
    <property type="entry name" value="ApbA"/>
</dbReference>
<dbReference type="Proteomes" id="UP000316181">
    <property type="component" value="Unassembled WGS sequence"/>
</dbReference>
<dbReference type="PANTHER" id="PTHR21708">
    <property type="entry name" value="PROBABLE 2-DEHYDROPANTOATE 2-REDUCTASE"/>
    <property type="match status" value="1"/>
</dbReference>
<dbReference type="NCBIfam" id="TIGR00745">
    <property type="entry name" value="apbA_panE"/>
    <property type="match status" value="1"/>
</dbReference>
<gene>
    <name evidence="7" type="ORF">FB389_1128</name>
</gene>
<evidence type="ECO:0000313" key="8">
    <source>
        <dbReference type="Proteomes" id="UP000316181"/>
    </source>
</evidence>
<name>A0A542SPA8_9MICO</name>
<comment type="catalytic activity">
    <reaction evidence="4">
        <text>(R)-pantoate + NADP(+) = 2-dehydropantoate + NADPH + H(+)</text>
        <dbReference type="Rhea" id="RHEA:16233"/>
        <dbReference type="ChEBI" id="CHEBI:11561"/>
        <dbReference type="ChEBI" id="CHEBI:15378"/>
        <dbReference type="ChEBI" id="CHEBI:15980"/>
        <dbReference type="ChEBI" id="CHEBI:57783"/>
        <dbReference type="ChEBI" id="CHEBI:58349"/>
        <dbReference type="EC" id="1.1.1.169"/>
    </reaction>
</comment>
<dbReference type="RefSeq" id="WP_142111729.1">
    <property type="nucleotide sequence ID" value="NZ_BAAATB010000002.1"/>
</dbReference>
<comment type="function">
    <text evidence="4">Catalyzes the NADPH-dependent reduction of ketopantoate into pantoic acid.</text>
</comment>
<evidence type="ECO:0000256" key="2">
    <source>
        <dbReference type="ARBA" id="ARBA00022857"/>
    </source>
</evidence>
<dbReference type="InterPro" id="IPR051402">
    <property type="entry name" value="KPR-Related"/>
</dbReference>
<dbReference type="InterPro" id="IPR013328">
    <property type="entry name" value="6PGD_dom2"/>
</dbReference>
<evidence type="ECO:0000259" key="6">
    <source>
        <dbReference type="Pfam" id="PF08546"/>
    </source>
</evidence>
<evidence type="ECO:0000259" key="5">
    <source>
        <dbReference type="Pfam" id="PF02558"/>
    </source>
</evidence>
<sequence>MQITVIGAGGLGAYYAAVLQRSGSSVQLFVTPRHLAPIRDHGIKLTTDSDEASVSPAAVTDQVRDLAQTPIVINTVKTYQLDSSIAATRASLLPDGIVLTLQNGVTSPGRLRAALGDNLVVPGLTGIVSAIESPGHVRQRGPQPFITMGDRPLGEAGASSQKSRIIQELVQRLKEAGVAADATGDITRELWKKFMLICTMSGVGTLCNAQLGEWRDFGPTRELLLQSVREVRAVANAHGIMVTDGDERQIIGQLDRAAAAATASMQRDLMAGHTSELSEQSGAVVRLAAEVGVAVPLHTTITRVLSLHAHRGHV</sequence>
<dbReference type="InterPro" id="IPR036291">
    <property type="entry name" value="NAD(P)-bd_dom_sf"/>
</dbReference>
<dbReference type="InterPro" id="IPR013332">
    <property type="entry name" value="KPR_N"/>
</dbReference>
<dbReference type="GO" id="GO:0015940">
    <property type="term" value="P:pantothenate biosynthetic process"/>
    <property type="evidence" value="ECO:0007669"/>
    <property type="project" value="UniProtKB-UniPathway"/>
</dbReference>
<protein>
    <recommendedName>
        <fullName evidence="4">2-dehydropantoate 2-reductase</fullName>
        <ecNumber evidence="4">1.1.1.169</ecNumber>
    </recommendedName>
    <alternativeName>
        <fullName evidence="4">Ketopantoate reductase</fullName>
    </alternativeName>
</protein>
<feature type="domain" description="Ketopantoate reductase C-terminal" evidence="6">
    <location>
        <begin position="185"/>
        <end position="306"/>
    </location>
</feature>
<keyword evidence="8" id="KW-1185">Reference proteome</keyword>